<organism evidence="2 3">
    <name type="scientific">Mucilaginibacter angelicae</name>
    <dbReference type="NCBI Taxonomy" id="869718"/>
    <lineage>
        <taxon>Bacteria</taxon>
        <taxon>Pseudomonadati</taxon>
        <taxon>Bacteroidota</taxon>
        <taxon>Sphingobacteriia</taxon>
        <taxon>Sphingobacteriales</taxon>
        <taxon>Sphingobacteriaceae</taxon>
        <taxon>Mucilaginibacter</taxon>
    </lineage>
</organism>
<proteinExistence type="predicted"/>
<dbReference type="RefSeq" id="WP_377024120.1">
    <property type="nucleotide sequence ID" value="NZ_JBHLTS010000025.1"/>
</dbReference>
<dbReference type="InterPro" id="IPR012337">
    <property type="entry name" value="RNaseH-like_sf"/>
</dbReference>
<feature type="domain" description="Integrase catalytic" evidence="1">
    <location>
        <begin position="1"/>
        <end position="115"/>
    </location>
</feature>
<dbReference type="PANTHER" id="PTHR46889:SF5">
    <property type="entry name" value="INTEGRASE PROTEIN"/>
    <property type="match status" value="1"/>
</dbReference>
<feature type="non-terminal residue" evidence="2">
    <location>
        <position position="1"/>
    </location>
</feature>
<evidence type="ECO:0000313" key="2">
    <source>
        <dbReference type="EMBL" id="MFC0516334.1"/>
    </source>
</evidence>
<accession>A0ABV6LA89</accession>
<dbReference type="InterPro" id="IPR050900">
    <property type="entry name" value="Transposase_IS3/IS150/IS904"/>
</dbReference>
<evidence type="ECO:0000313" key="3">
    <source>
        <dbReference type="Proteomes" id="UP001589828"/>
    </source>
</evidence>
<dbReference type="Pfam" id="PF13683">
    <property type="entry name" value="rve_3"/>
    <property type="match status" value="1"/>
</dbReference>
<dbReference type="SUPFAM" id="SSF53098">
    <property type="entry name" value="Ribonuclease H-like"/>
    <property type="match status" value="1"/>
</dbReference>
<dbReference type="Proteomes" id="UP001589828">
    <property type="component" value="Unassembled WGS sequence"/>
</dbReference>
<evidence type="ECO:0000259" key="1">
    <source>
        <dbReference type="PROSITE" id="PS50994"/>
    </source>
</evidence>
<dbReference type="InterPro" id="IPR036397">
    <property type="entry name" value="RNaseH_sf"/>
</dbReference>
<gene>
    <name evidence="2" type="ORF">ACFFGT_19100</name>
</gene>
<dbReference type="PROSITE" id="PS50994">
    <property type="entry name" value="INTEGRASE"/>
    <property type="match status" value="1"/>
</dbReference>
<dbReference type="InterPro" id="IPR001584">
    <property type="entry name" value="Integrase_cat-core"/>
</dbReference>
<dbReference type="Gene3D" id="3.30.420.10">
    <property type="entry name" value="Ribonuclease H-like superfamily/Ribonuclease H"/>
    <property type="match status" value="1"/>
</dbReference>
<keyword evidence="3" id="KW-1185">Reference proteome</keyword>
<dbReference type="EMBL" id="JBHLTS010000025">
    <property type="protein sequence ID" value="MFC0516334.1"/>
    <property type="molecule type" value="Genomic_DNA"/>
</dbReference>
<protein>
    <submittedName>
        <fullName evidence="2">Transposase</fullName>
    </submittedName>
</protein>
<dbReference type="PANTHER" id="PTHR46889">
    <property type="entry name" value="TRANSPOSASE INSF FOR INSERTION SEQUENCE IS3B-RELATED"/>
    <property type="match status" value="1"/>
</dbReference>
<comment type="caution">
    <text evidence="2">The sequence shown here is derived from an EMBL/GenBank/DDBJ whole genome shotgun (WGS) entry which is preliminary data.</text>
</comment>
<name>A0ABV6LA89_9SPHI</name>
<reference evidence="2 3" key="1">
    <citation type="submission" date="2024-09" db="EMBL/GenBank/DDBJ databases">
        <authorList>
            <person name="Sun Q."/>
            <person name="Mori K."/>
        </authorList>
    </citation>
    <scope>NUCLEOTIDE SEQUENCE [LARGE SCALE GENOMIC DNA]</scope>
    <source>
        <strain evidence="2 3">NCAIM B.02415</strain>
    </source>
</reference>
<sequence>CIAALQMALDARSYSGQTLTHHSDRGAQYCSKDYVDLLMGETVSISMTERGDPYENALAERMNGIIKGEFNLYSSSVNFEQTYQKIESSIKVYNELRPHGSCDYLTPCQAHKQGDVLKKRWKKYPGKWQKEKTLVVPV</sequence>